<feature type="transmembrane region" description="Helical" evidence="7">
    <location>
        <begin position="149"/>
        <end position="170"/>
    </location>
</feature>
<comment type="similarity">
    <text evidence="7">Belongs to the binding-protein-dependent transport system permease family.</text>
</comment>
<protein>
    <submittedName>
        <fullName evidence="9">ABC transporter permease</fullName>
    </submittedName>
</protein>
<keyword evidence="5 7" id="KW-1133">Transmembrane helix</keyword>
<dbReference type="Proteomes" id="UP000035050">
    <property type="component" value="Chromosome"/>
</dbReference>
<reference evidence="9" key="1">
    <citation type="submission" date="2016-06" db="EMBL/GenBank/DDBJ databases">
        <title>Pandoraea oxalativorans DSM 23570 Genome Sequencing.</title>
        <authorList>
            <person name="Ee R."/>
            <person name="Lim Y.-L."/>
            <person name="Yong D."/>
            <person name="Yin W.-F."/>
            <person name="Chan K.-G."/>
        </authorList>
    </citation>
    <scope>NUCLEOTIDE SEQUENCE</scope>
    <source>
        <strain evidence="9">DSM 23570</strain>
    </source>
</reference>
<keyword evidence="3" id="KW-1003">Cell membrane</keyword>
<evidence type="ECO:0000256" key="2">
    <source>
        <dbReference type="ARBA" id="ARBA00022448"/>
    </source>
</evidence>
<organism evidence="9 10">
    <name type="scientific">Pandoraea oxalativorans</name>
    <dbReference type="NCBI Taxonomy" id="573737"/>
    <lineage>
        <taxon>Bacteria</taxon>
        <taxon>Pseudomonadati</taxon>
        <taxon>Pseudomonadota</taxon>
        <taxon>Betaproteobacteria</taxon>
        <taxon>Burkholderiales</taxon>
        <taxon>Burkholderiaceae</taxon>
        <taxon>Pandoraea</taxon>
    </lineage>
</organism>
<keyword evidence="6 7" id="KW-0472">Membrane</keyword>
<feature type="transmembrane region" description="Helical" evidence="7">
    <location>
        <begin position="242"/>
        <end position="261"/>
    </location>
</feature>
<proteinExistence type="inferred from homology"/>
<evidence type="ECO:0000259" key="8">
    <source>
        <dbReference type="PROSITE" id="PS50928"/>
    </source>
</evidence>
<evidence type="ECO:0000256" key="1">
    <source>
        <dbReference type="ARBA" id="ARBA00004651"/>
    </source>
</evidence>
<evidence type="ECO:0000313" key="9">
    <source>
        <dbReference type="EMBL" id="AKC72334.2"/>
    </source>
</evidence>
<feature type="transmembrane region" description="Helical" evidence="7">
    <location>
        <begin position="92"/>
        <end position="111"/>
    </location>
</feature>
<gene>
    <name evidence="9" type="ORF">MB84_11285</name>
</gene>
<dbReference type="Gene3D" id="1.10.3720.10">
    <property type="entry name" value="MetI-like"/>
    <property type="match status" value="1"/>
</dbReference>
<dbReference type="EMBL" id="CP011253">
    <property type="protein sequence ID" value="AKC72334.2"/>
    <property type="molecule type" value="Genomic_DNA"/>
</dbReference>
<feature type="transmembrane region" description="Helical" evidence="7">
    <location>
        <begin position="213"/>
        <end position="236"/>
    </location>
</feature>
<dbReference type="AlphaFoldDB" id="A0A0E3U966"/>
<feature type="transmembrane region" description="Helical" evidence="7">
    <location>
        <begin position="27"/>
        <end position="50"/>
    </location>
</feature>
<keyword evidence="10" id="KW-1185">Reference proteome</keyword>
<evidence type="ECO:0000256" key="5">
    <source>
        <dbReference type="ARBA" id="ARBA00022989"/>
    </source>
</evidence>
<feature type="transmembrane region" description="Helical" evidence="7">
    <location>
        <begin position="123"/>
        <end position="143"/>
    </location>
</feature>
<keyword evidence="2 7" id="KW-0813">Transport</keyword>
<sequence>MSDVTQAQHRIVDARRWLLRLRHLQPLLWFALAWTVLGGVWELSVALGWLDGRILPPPSVTLPYAFSGEASVGFGQQRAGLLASTLLTLSRVTTGLTLGVAAALLLAVLIVEQRWLRRLVLPLVQSLAPIAPVAWVPFTIAVIGIGGPAAVFVVFLAVTTSMTLSLVAALDGMDPQYLKIARNLRTSPWQLWLRVRLPAIAPSALTSLRMAFFGAWMAVLAGEMAGINSGLGYLIIMAQQMYNMPLVMVGVITIGAVGFTVDRVLLLGQRLVAWQS</sequence>
<dbReference type="Pfam" id="PF00528">
    <property type="entry name" value="BPD_transp_1"/>
    <property type="match status" value="1"/>
</dbReference>
<accession>A0A0E3U966</accession>
<dbReference type="KEGG" id="pox:MB84_11285"/>
<evidence type="ECO:0000313" key="10">
    <source>
        <dbReference type="Proteomes" id="UP000035050"/>
    </source>
</evidence>
<dbReference type="SUPFAM" id="SSF161098">
    <property type="entry name" value="MetI-like"/>
    <property type="match status" value="1"/>
</dbReference>
<evidence type="ECO:0000256" key="3">
    <source>
        <dbReference type="ARBA" id="ARBA00022475"/>
    </source>
</evidence>
<dbReference type="GO" id="GO:0055085">
    <property type="term" value="P:transmembrane transport"/>
    <property type="evidence" value="ECO:0007669"/>
    <property type="project" value="InterPro"/>
</dbReference>
<dbReference type="PROSITE" id="PS50928">
    <property type="entry name" value="ABC_TM1"/>
    <property type="match status" value="1"/>
</dbReference>
<name>A0A0E3U966_9BURK</name>
<evidence type="ECO:0000256" key="6">
    <source>
        <dbReference type="ARBA" id="ARBA00023136"/>
    </source>
</evidence>
<keyword evidence="4 7" id="KW-0812">Transmembrane</keyword>
<dbReference type="CDD" id="cd06261">
    <property type="entry name" value="TM_PBP2"/>
    <property type="match status" value="1"/>
</dbReference>
<dbReference type="InterPro" id="IPR035906">
    <property type="entry name" value="MetI-like_sf"/>
</dbReference>
<dbReference type="PANTHER" id="PTHR30151">
    <property type="entry name" value="ALKANE SULFONATE ABC TRANSPORTER-RELATED, MEMBRANE SUBUNIT"/>
    <property type="match status" value="1"/>
</dbReference>
<evidence type="ECO:0000256" key="4">
    <source>
        <dbReference type="ARBA" id="ARBA00022692"/>
    </source>
</evidence>
<dbReference type="GO" id="GO:0005886">
    <property type="term" value="C:plasma membrane"/>
    <property type="evidence" value="ECO:0007669"/>
    <property type="project" value="UniProtKB-SubCell"/>
</dbReference>
<evidence type="ECO:0000256" key="7">
    <source>
        <dbReference type="RuleBase" id="RU363032"/>
    </source>
</evidence>
<dbReference type="InterPro" id="IPR000515">
    <property type="entry name" value="MetI-like"/>
</dbReference>
<dbReference type="PANTHER" id="PTHR30151:SF0">
    <property type="entry name" value="ABC TRANSPORTER PERMEASE PROTEIN MJ0413-RELATED"/>
    <property type="match status" value="1"/>
</dbReference>
<comment type="subcellular location">
    <subcellularLocation>
        <location evidence="1 7">Cell membrane</location>
        <topology evidence="1 7">Multi-pass membrane protein</topology>
    </subcellularLocation>
</comment>
<feature type="domain" description="ABC transmembrane type-1" evidence="8">
    <location>
        <begin position="81"/>
        <end position="265"/>
    </location>
</feature>